<dbReference type="PROSITE" id="PS50035">
    <property type="entry name" value="PLD"/>
    <property type="match status" value="1"/>
</dbReference>
<evidence type="ECO:0000256" key="5">
    <source>
        <dbReference type="ARBA" id="ARBA00022963"/>
    </source>
</evidence>
<accession>A0A380SBN4</accession>
<keyword evidence="8" id="KW-0255">Endonuclease</keyword>
<keyword evidence="4 9" id="KW-0378">Hydrolase</keyword>
<dbReference type="EMBL" id="UAVH01000010">
    <property type="protein sequence ID" value="SQA49045.1"/>
    <property type="molecule type" value="Genomic_DNA"/>
</dbReference>
<dbReference type="SMART" id="SM00155">
    <property type="entry name" value="PLDc"/>
    <property type="match status" value="1"/>
</dbReference>
<evidence type="ECO:0000313" key="10">
    <source>
        <dbReference type="Proteomes" id="UP000001019"/>
    </source>
</evidence>
<dbReference type="Gene3D" id="3.30.870.10">
    <property type="entry name" value="Endonuclease Chain A"/>
    <property type="match status" value="1"/>
</dbReference>
<evidence type="ECO:0000256" key="6">
    <source>
        <dbReference type="ARBA" id="ARBA00023098"/>
    </source>
</evidence>
<reference evidence="8" key="2">
    <citation type="journal article" date="2004" name="J. Bacteriol.">
        <title>Genetics of metabolic variations between Yersinia pestis biovars and the proposal of a new biovar, microtus.</title>
        <authorList>
            <person name="Zhou D."/>
            <person name="Tong Z."/>
            <person name="Song Y."/>
            <person name="Han Y."/>
            <person name="Pei D."/>
            <person name="Pang X."/>
            <person name="Zhai J."/>
            <person name="Li M."/>
            <person name="Cui B."/>
            <person name="Qi Z."/>
            <person name="Jin L."/>
            <person name="Dai R."/>
            <person name="Du Z."/>
            <person name="Wang J."/>
            <person name="Guo Z."/>
            <person name="Wang J."/>
            <person name="Huang P."/>
            <person name="Yang R."/>
        </authorList>
    </citation>
    <scope>NUCLEOTIDE SEQUENCE</scope>
    <source>
        <strain evidence="8">91001</strain>
    </source>
</reference>
<dbReference type="GO" id="GO:0004519">
    <property type="term" value="F:endonuclease activity"/>
    <property type="evidence" value="ECO:0007669"/>
    <property type="project" value="UniProtKB-KW"/>
</dbReference>
<keyword evidence="5" id="KW-0442">Lipid degradation</keyword>
<evidence type="ECO:0000313" key="9">
    <source>
        <dbReference type="EMBL" id="SQA49045.1"/>
    </source>
</evidence>
<keyword evidence="8" id="KW-0614">Plasmid</keyword>
<evidence type="ECO:0000313" key="8">
    <source>
        <dbReference type="EMBL" id="AAS58525.1"/>
    </source>
</evidence>
<keyword evidence="6" id="KW-0443">Lipid metabolism</keyword>
<dbReference type="GO" id="GO:0016042">
    <property type="term" value="P:lipid catabolic process"/>
    <property type="evidence" value="ECO:0007669"/>
    <property type="project" value="UniProtKB-KW"/>
</dbReference>
<dbReference type="GO" id="GO:0006793">
    <property type="term" value="P:phosphorus metabolic process"/>
    <property type="evidence" value="ECO:0007669"/>
    <property type="project" value="UniProtKB-ARBA"/>
</dbReference>
<dbReference type="InterPro" id="IPR001736">
    <property type="entry name" value="PLipase_D/transphosphatidylase"/>
</dbReference>
<dbReference type="InterPro" id="IPR025202">
    <property type="entry name" value="PLD-like_dom"/>
</dbReference>
<evidence type="ECO:0000256" key="1">
    <source>
        <dbReference type="ARBA" id="ARBA00000798"/>
    </source>
</evidence>
<proteinExistence type="inferred from homology"/>
<evidence type="ECO:0000259" key="7">
    <source>
        <dbReference type="PROSITE" id="PS50035"/>
    </source>
</evidence>
<evidence type="ECO:0000256" key="4">
    <source>
        <dbReference type="ARBA" id="ARBA00022801"/>
    </source>
</evidence>
<organism evidence="8 10">
    <name type="scientific">Yersinia pestis</name>
    <dbReference type="NCBI Taxonomy" id="632"/>
    <lineage>
        <taxon>Bacteria</taxon>
        <taxon>Pseudomonadati</taxon>
        <taxon>Pseudomonadota</taxon>
        <taxon>Gammaproteobacteria</taxon>
        <taxon>Enterobacterales</taxon>
        <taxon>Yersiniaceae</taxon>
        <taxon>Yersinia</taxon>
    </lineage>
</organism>
<protein>
    <recommendedName>
        <fullName evidence="3">phospholipase D</fullName>
        <ecNumber evidence="3">3.1.4.4</ecNumber>
    </recommendedName>
</protein>
<sequence>MDTKLLQHTPIGTMVDYRPVNTKSGGKRLRRCPDFVIHYRMDLLVNAGIPVRTVNSFKALHDKVIIVDGKNTQMGSFNFSQAAVQSNSENVLIIWGDFTVVQAYLQYWQSRWNKGTDWRSSY</sequence>
<dbReference type="Pfam" id="PF13091">
    <property type="entry name" value="PLDc_2"/>
    <property type="match status" value="1"/>
</dbReference>
<reference evidence="9 11" key="3">
    <citation type="submission" date="2018-06" db="EMBL/GenBank/DDBJ databases">
        <authorList>
            <consortium name="Pathogen Informatics"/>
            <person name="Doyle S."/>
        </authorList>
    </citation>
    <scope>NUCLEOTIDE SEQUENCE [LARGE SCALE GENOMIC DNA]</scope>
    <source>
        <strain evidence="9 11">NCTC5923</strain>
    </source>
</reference>
<dbReference type="KEGG" id="ypm:YP_pCD05"/>
<evidence type="ECO:0000313" key="11">
    <source>
        <dbReference type="Proteomes" id="UP000251879"/>
    </source>
</evidence>
<name>A0A380SBN4_YERPE</name>
<gene>
    <name evidence="9" type="primary">pld_1</name>
    <name evidence="8" type="ordered locus">YP_pCD05</name>
    <name evidence="9" type="ORF">NCTC5923_04264</name>
</gene>
<dbReference type="PANTHER" id="PTHR43856">
    <property type="entry name" value="CARDIOLIPIN HYDROLASE"/>
    <property type="match status" value="1"/>
</dbReference>
<reference evidence="8 10" key="1">
    <citation type="journal article" date="2004" name="DNA Res.">
        <title>Complete genome sequence of Yersinia pestis strain 91001, an isolate avirulent to humans.</title>
        <authorList>
            <person name="Song Y."/>
            <person name="Tong Z."/>
            <person name="Wang J."/>
            <person name="Wang L."/>
            <person name="Guo Z."/>
            <person name="Han Y."/>
            <person name="Zhang J."/>
            <person name="Pei D."/>
            <person name="Zhou D."/>
            <person name="Qin H."/>
            <person name="Pang X."/>
            <person name="Han Y."/>
            <person name="Zhai J."/>
            <person name="Li M."/>
            <person name="Cui B."/>
            <person name="Qi Z."/>
            <person name="Jin L."/>
            <person name="Dai R."/>
            <person name="Chen F."/>
            <person name="Li S."/>
            <person name="Ye C."/>
            <person name="Du Z."/>
            <person name="Lin W."/>
            <person name="Wang J."/>
            <person name="Yu J."/>
            <person name="Yang H."/>
            <person name="Wang J."/>
            <person name="Huang P."/>
            <person name="Yang R."/>
        </authorList>
    </citation>
    <scope>NUCLEOTIDE SEQUENCE [LARGE SCALE GENOMIC DNA]</scope>
    <source>
        <strain evidence="8">91001</strain>
        <strain evidence="10">91001 / Biovar Mediaevalis</strain>
        <plasmid evidence="10">Plasmid pCD1</plasmid>
    </source>
</reference>
<dbReference type="AlphaFoldDB" id="A0A380SBN4"/>
<dbReference type="GO" id="GO:0004630">
    <property type="term" value="F:phospholipase D activity"/>
    <property type="evidence" value="ECO:0007669"/>
    <property type="project" value="UniProtKB-EC"/>
</dbReference>
<dbReference type="EMBL" id="AE017043">
    <property type="protein sequence ID" value="AAS58525.1"/>
    <property type="molecule type" value="Genomic_DNA"/>
</dbReference>
<comment type="similarity">
    <text evidence="2">Belongs to the phospholipase D family.</text>
</comment>
<keyword evidence="8" id="KW-0540">Nuclease</keyword>
<comment type="catalytic activity">
    <reaction evidence="1">
        <text>a 1,2-diacyl-sn-glycero-3-phosphocholine + H2O = a 1,2-diacyl-sn-glycero-3-phosphate + choline + H(+)</text>
        <dbReference type="Rhea" id="RHEA:14445"/>
        <dbReference type="ChEBI" id="CHEBI:15354"/>
        <dbReference type="ChEBI" id="CHEBI:15377"/>
        <dbReference type="ChEBI" id="CHEBI:15378"/>
        <dbReference type="ChEBI" id="CHEBI:57643"/>
        <dbReference type="ChEBI" id="CHEBI:58608"/>
        <dbReference type="EC" id="3.1.4.4"/>
    </reaction>
</comment>
<evidence type="ECO:0000256" key="3">
    <source>
        <dbReference type="ARBA" id="ARBA00012027"/>
    </source>
</evidence>
<dbReference type="Proteomes" id="UP000251879">
    <property type="component" value="Unassembled WGS sequence"/>
</dbReference>
<dbReference type="PANTHER" id="PTHR43856:SF1">
    <property type="entry name" value="MITOCHONDRIAL CARDIOLIPIN HYDROLASE"/>
    <property type="match status" value="1"/>
</dbReference>
<dbReference type="InterPro" id="IPR051406">
    <property type="entry name" value="PLD_domain"/>
</dbReference>
<evidence type="ECO:0000256" key="2">
    <source>
        <dbReference type="ARBA" id="ARBA00008664"/>
    </source>
</evidence>
<dbReference type="EC" id="3.1.4.4" evidence="3"/>
<dbReference type="SUPFAM" id="SSF56024">
    <property type="entry name" value="Phospholipase D/nuclease"/>
    <property type="match status" value="1"/>
</dbReference>
<dbReference type="Proteomes" id="UP000001019">
    <property type="component" value="Plasmid pCD1"/>
</dbReference>
<geneLocation type="plasmid" evidence="8 10">
    <name>pCD1</name>
</geneLocation>
<feature type="domain" description="PLD phosphodiesterase" evidence="7">
    <location>
        <begin position="56"/>
        <end position="83"/>
    </location>
</feature>